<dbReference type="OrthoDB" id="1447828at2"/>
<sequence>MFTIVNGLPADILGIIISGKTTETDYDQLNPLMEKHKMEHGEIKLFAEIDELNYTVKAMWEDLKTDLHYWKDIKAVAIVTDKEWLEKSMEAFGAIIPGMKVKGFELSERQEAINWLKEQ</sequence>
<reference evidence="1 2" key="2">
    <citation type="journal article" date="2016" name="Int. J. Syst. Evol. Microbiol.">
        <title>Vitellibacter aquimaris sp. nov., a marine bacterium isolated from seawater.</title>
        <authorList>
            <person name="Thevarajoo S."/>
            <person name="Selvaratnam C."/>
            <person name="Goh K.M."/>
            <person name="Hong K.W."/>
            <person name="Chan X.Y."/>
            <person name="Chan K.G."/>
            <person name="Chong C.S."/>
        </authorList>
    </citation>
    <scope>NUCLEOTIDE SEQUENCE [LARGE SCALE GENOMIC DNA]</scope>
    <source>
        <strain evidence="1 2">D-24</strain>
    </source>
</reference>
<dbReference type="InterPro" id="IPR038396">
    <property type="entry name" value="SpoIIAA-like_sf"/>
</dbReference>
<keyword evidence="2" id="KW-1185">Reference proteome</keyword>
<dbReference type="RefSeq" id="WP_045079222.1">
    <property type="nucleotide sequence ID" value="NZ_JRWG01000006.1"/>
</dbReference>
<organism evidence="1 2">
    <name type="scientific">Aequorivita aquimaris</name>
    <dbReference type="NCBI Taxonomy" id="1548749"/>
    <lineage>
        <taxon>Bacteria</taxon>
        <taxon>Pseudomonadati</taxon>
        <taxon>Bacteroidota</taxon>
        <taxon>Flavobacteriia</taxon>
        <taxon>Flavobacteriales</taxon>
        <taxon>Flavobacteriaceae</taxon>
        <taxon>Aequorivita</taxon>
    </lineage>
</organism>
<proteinExistence type="predicted"/>
<evidence type="ECO:0000313" key="1">
    <source>
        <dbReference type="EMBL" id="KXN98521.1"/>
    </source>
</evidence>
<dbReference type="Proteomes" id="UP000070138">
    <property type="component" value="Unassembled WGS sequence"/>
</dbReference>
<accession>A0A137RGD3</accession>
<reference evidence="2" key="1">
    <citation type="submission" date="2014-10" db="EMBL/GenBank/DDBJ databases">
        <title>Genome sequencing of Vitellibacter sp. D-24.</title>
        <authorList>
            <person name="Thevarajoo S."/>
            <person name="Selvaratnam C."/>
            <person name="Goh K.M."/>
            <person name="Chong C.S."/>
        </authorList>
    </citation>
    <scope>NUCLEOTIDE SEQUENCE [LARGE SCALE GENOMIC DNA]</scope>
    <source>
        <strain evidence="2">D-24</strain>
    </source>
</reference>
<dbReference type="SUPFAM" id="SSF52091">
    <property type="entry name" value="SpoIIaa-like"/>
    <property type="match status" value="1"/>
</dbReference>
<comment type="caution">
    <text evidence="1">The sequence shown here is derived from an EMBL/GenBank/DDBJ whole genome shotgun (WGS) entry which is preliminary data.</text>
</comment>
<gene>
    <name evidence="1" type="ORF">LS48_10530</name>
</gene>
<dbReference type="AlphaFoldDB" id="A0A137RGD3"/>
<dbReference type="InterPro" id="IPR021866">
    <property type="entry name" value="SpoIIAA-like"/>
</dbReference>
<dbReference type="Pfam" id="PF11964">
    <property type="entry name" value="SpoIIAA-like"/>
    <property type="match status" value="1"/>
</dbReference>
<dbReference type="Gene3D" id="3.40.50.10600">
    <property type="entry name" value="SpoIIaa-like domains"/>
    <property type="match status" value="1"/>
</dbReference>
<dbReference type="STRING" id="1548749.LS48_10530"/>
<evidence type="ECO:0008006" key="3">
    <source>
        <dbReference type="Google" id="ProtNLM"/>
    </source>
</evidence>
<name>A0A137RGD3_9FLAO</name>
<evidence type="ECO:0000313" key="2">
    <source>
        <dbReference type="Proteomes" id="UP000070138"/>
    </source>
</evidence>
<dbReference type="EMBL" id="JRWG01000006">
    <property type="protein sequence ID" value="KXN98521.1"/>
    <property type="molecule type" value="Genomic_DNA"/>
</dbReference>
<dbReference type="InterPro" id="IPR036513">
    <property type="entry name" value="STAS_dom_sf"/>
</dbReference>
<protein>
    <recommendedName>
        <fullName evidence="3">STAS/SEC14 domain-containing protein</fullName>
    </recommendedName>
</protein>